<sequence>MKTLITAAIALLPFTLTAQTKAYTPFYSYEKLSFQTGDFLVKDYYIPLDDNINNPKSTMYVTKKPGMQEIFKTAVDFKTDSFTVAKGEKLVYSVNLFINPSSAYAEVKNLATNRQQTINLKLDGVISANRAIEITGKDYDRNASIIDGVFSFNRNKYKIVSNKEIEEKLSGMLKDISI</sequence>
<keyword evidence="3" id="KW-1185">Reference proteome</keyword>
<evidence type="ECO:0000256" key="1">
    <source>
        <dbReference type="SAM" id="SignalP"/>
    </source>
</evidence>
<dbReference type="OrthoDB" id="1493743at2"/>
<dbReference type="KEGG" id="muh:HYN43_003580"/>
<protein>
    <submittedName>
        <fullName evidence="2">Uncharacterized protein</fullName>
    </submittedName>
</protein>
<dbReference type="AlphaFoldDB" id="A0A494VI06"/>
<evidence type="ECO:0000313" key="3">
    <source>
        <dbReference type="Proteomes" id="UP000270046"/>
    </source>
</evidence>
<gene>
    <name evidence="2" type="ORF">HYN43_003580</name>
</gene>
<name>A0A494VI06_9SPHI</name>
<accession>A0A494VI06</accession>
<proteinExistence type="predicted"/>
<feature type="chain" id="PRO_5019745952" evidence="1">
    <location>
        <begin position="19"/>
        <end position="178"/>
    </location>
</feature>
<organism evidence="2 3">
    <name type="scientific">Mucilaginibacter celer</name>
    <dbReference type="NCBI Taxonomy" id="2305508"/>
    <lineage>
        <taxon>Bacteria</taxon>
        <taxon>Pseudomonadati</taxon>
        <taxon>Bacteroidota</taxon>
        <taxon>Sphingobacteriia</taxon>
        <taxon>Sphingobacteriales</taxon>
        <taxon>Sphingobacteriaceae</taxon>
        <taxon>Mucilaginibacter</taxon>
    </lineage>
</organism>
<keyword evidence="1" id="KW-0732">Signal</keyword>
<reference evidence="2 3" key="1">
    <citation type="submission" date="2018-10" db="EMBL/GenBank/DDBJ databases">
        <title>Genome sequencing of Mucilaginibacter sp. HYN0043.</title>
        <authorList>
            <person name="Kim M."/>
            <person name="Yi H."/>
        </authorList>
    </citation>
    <scope>NUCLEOTIDE SEQUENCE [LARGE SCALE GENOMIC DNA]</scope>
    <source>
        <strain evidence="2 3">HYN0043</strain>
    </source>
</reference>
<dbReference type="Proteomes" id="UP000270046">
    <property type="component" value="Chromosome"/>
</dbReference>
<evidence type="ECO:0000313" key="2">
    <source>
        <dbReference type="EMBL" id="AYL94436.1"/>
    </source>
</evidence>
<dbReference type="EMBL" id="CP032869">
    <property type="protein sequence ID" value="AYL94436.1"/>
    <property type="molecule type" value="Genomic_DNA"/>
</dbReference>
<dbReference type="RefSeq" id="WP_119408154.1">
    <property type="nucleotide sequence ID" value="NZ_CP032869.1"/>
</dbReference>
<feature type="signal peptide" evidence="1">
    <location>
        <begin position="1"/>
        <end position="18"/>
    </location>
</feature>